<protein>
    <submittedName>
        <fullName evidence="7">Zinc finger protein 528</fullName>
    </submittedName>
</protein>
<dbReference type="FunFam" id="3.30.160.60:FF:002212">
    <property type="entry name" value="Zinc finger protein 672"/>
    <property type="match status" value="1"/>
</dbReference>
<feature type="non-terminal residue" evidence="7">
    <location>
        <position position="64"/>
    </location>
</feature>
<evidence type="ECO:0000256" key="1">
    <source>
        <dbReference type="ARBA" id="ARBA00022723"/>
    </source>
</evidence>
<dbReference type="PROSITE" id="PS00028">
    <property type="entry name" value="ZINC_FINGER_C2H2_1"/>
    <property type="match status" value="1"/>
</dbReference>
<feature type="non-terminal residue" evidence="7">
    <location>
        <position position="1"/>
    </location>
</feature>
<dbReference type="SUPFAM" id="SSF57667">
    <property type="entry name" value="beta-beta-alpha zinc fingers"/>
    <property type="match status" value="1"/>
</dbReference>
<dbReference type="GO" id="GO:0000981">
    <property type="term" value="F:DNA-binding transcription factor activity, RNA polymerase II-specific"/>
    <property type="evidence" value="ECO:0007669"/>
    <property type="project" value="TreeGrafter"/>
</dbReference>
<dbReference type="PROSITE" id="PS50157">
    <property type="entry name" value="ZINC_FINGER_C2H2_2"/>
    <property type="match status" value="1"/>
</dbReference>
<dbReference type="Proteomes" id="UP000054190">
    <property type="component" value="Unassembled WGS sequence"/>
</dbReference>
<gene>
    <name evidence="7" type="ORF">N341_10102</name>
</gene>
<proteinExistence type="predicted"/>
<feature type="domain" description="C2H2-type" evidence="6">
    <location>
        <begin position="29"/>
        <end position="56"/>
    </location>
</feature>
<evidence type="ECO:0000313" key="8">
    <source>
        <dbReference type="Proteomes" id="UP000054190"/>
    </source>
</evidence>
<keyword evidence="8" id="KW-1185">Reference proteome</keyword>
<organism evidence="7 8">
    <name type="scientific">Tyto alba</name>
    <name type="common">Barn owl</name>
    <dbReference type="NCBI Taxonomy" id="56313"/>
    <lineage>
        <taxon>Eukaryota</taxon>
        <taxon>Metazoa</taxon>
        <taxon>Chordata</taxon>
        <taxon>Craniata</taxon>
        <taxon>Vertebrata</taxon>
        <taxon>Euteleostomi</taxon>
        <taxon>Archelosauria</taxon>
        <taxon>Archosauria</taxon>
        <taxon>Dinosauria</taxon>
        <taxon>Saurischia</taxon>
        <taxon>Theropoda</taxon>
        <taxon>Coelurosauria</taxon>
        <taxon>Aves</taxon>
        <taxon>Neognathae</taxon>
        <taxon>Neoaves</taxon>
        <taxon>Telluraves</taxon>
        <taxon>Strigiformes</taxon>
        <taxon>Tytonidae</taxon>
        <taxon>Tyto</taxon>
    </lineage>
</organism>
<evidence type="ECO:0000259" key="6">
    <source>
        <dbReference type="PROSITE" id="PS50157"/>
    </source>
</evidence>
<evidence type="ECO:0000256" key="2">
    <source>
        <dbReference type="ARBA" id="ARBA00022737"/>
    </source>
</evidence>
<dbReference type="EMBL" id="KK401391">
    <property type="protein sequence ID" value="KFV60128.1"/>
    <property type="molecule type" value="Genomic_DNA"/>
</dbReference>
<evidence type="ECO:0000256" key="5">
    <source>
        <dbReference type="PROSITE-ProRule" id="PRU00042"/>
    </source>
</evidence>
<dbReference type="Gene3D" id="3.30.160.60">
    <property type="entry name" value="Classic Zinc Finger"/>
    <property type="match status" value="2"/>
</dbReference>
<sequence>PQKCSFQGTCAEGLQEDATKPWRSSREEHKCSECGKVFGCGNKLTRHQRIHTGEKPFACQECGK</sequence>
<dbReference type="GO" id="GO:0000978">
    <property type="term" value="F:RNA polymerase II cis-regulatory region sequence-specific DNA binding"/>
    <property type="evidence" value="ECO:0007669"/>
    <property type="project" value="TreeGrafter"/>
</dbReference>
<evidence type="ECO:0000256" key="3">
    <source>
        <dbReference type="ARBA" id="ARBA00022771"/>
    </source>
</evidence>
<dbReference type="PANTHER" id="PTHR23235">
    <property type="entry name" value="KRUEPPEL-LIKE TRANSCRIPTION FACTOR"/>
    <property type="match status" value="1"/>
</dbReference>
<name>A0A093I0A9_TYTAL</name>
<dbReference type="GO" id="GO:0008270">
    <property type="term" value="F:zinc ion binding"/>
    <property type="evidence" value="ECO:0007669"/>
    <property type="project" value="UniProtKB-KW"/>
</dbReference>
<evidence type="ECO:0000313" key="7">
    <source>
        <dbReference type="EMBL" id="KFV60128.1"/>
    </source>
</evidence>
<dbReference type="SMART" id="SM00355">
    <property type="entry name" value="ZnF_C2H2"/>
    <property type="match status" value="1"/>
</dbReference>
<dbReference type="AlphaFoldDB" id="A0A093I0A9"/>
<evidence type="ECO:0000256" key="4">
    <source>
        <dbReference type="ARBA" id="ARBA00022833"/>
    </source>
</evidence>
<reference evidence="7 8" key="1">
    <citation type="submission" date="2014-04" db="EMBL/GenBank/DDBJ databases">
        <title>Genome evolution of avian class.</title>
        <authorList>
            <person name="Zhang G."/>
            <person name="Li C."/>
        </authorList>
    </citation>
    <scope>NUCLEOTIDE SEQUENCE [LARGE SCALE GENOMIC DNA]</scope>
    <source>
        <strain evidence="7">BGI_N341</strain>
    </source>
</reference>
<keyword evidence="2" id="KW-0677">Repeat</keyword>
<keyword evidence="3 5" id="KW-0863">Zinc-finger</keyword>
<keyword evidence="1" id="KW-0479">Metal-binding</keyword>
<dbReference type="InterPro" id="IPR013087">
    <property type="entry name" value="Znf_C2H2_type"/>
</dbReference>
<dbReference type="PANTHER" id="PTHR23235:SF120">
    <property type="entry name" value="KRUPPEL-LIKE FACTOR 15"/>
    <property type="match status" value="1"/>
</dbReference>
<keyword evidence="4" id="KW-0862">Zinc</keyword>
<dbReference type="InterPro" id="IPR036236">
    <property type="entry name" value="Znf_C2H2_sf"/>
</dbReference>
<accession>A0A093I0A9</accession>